<name>A0ABY1C5G2_9FIRM</name>
<dbReference type="Proteomes" id="UP000198970">
    <property type="component" value="Chromosome I"/>
</dbReference>
<organism evidence="1 2">
    <name type="scientific">Lacrimispora sphenoides JCM 1415</name>
    <dbReference type="NCBI Taxonomy" id="1297793"/>
    <lineage>
        <taxon>Bacteria</taxon>
        <taxon>Bacillati</taxon>
        <taxon>Bacillota</taxon>
        <taxon>Clostridia</taxon>
        <taxon>Lachnospirales</taxon>
        <taxon>Lachnospiraceae</taxon>
        <taxon>Lacrimispora</taxon>
    </lineage>
</organism>
<dbReference type="RefSeq" id="WP_054790539.1">
    <property type="nucleotide sequence ID" value="NZ_LT630003.1"/>
</dbReference>
<proteinExistence type="predicted"/>
<protein>
    <submittedName>
        <fullName evidence="1">Uncharacterized protein</fullName>
    </submittedName>
</protein>
<keyword evidence="2" id="KW-1185">Reference proteome</keyword>
<accession>A0ABY1C5G2</accession>
<sequence length="197" mass="21926">MRICNLGTITHIGRMLQIHNAVVDEVFLINNNIGYLDILYANYEQNETISESLRLNVTISTVILNSYGYHILLSDIEEGMLVDSLFSSINAGLTPPQADATLVVARTYDQPPLNFIIDRIAKVDIDNSFLFTGDPNNADNQIRFNISNITTIRDKDSNPVPLRSLHPGLLVDVIVAHTNFQNSVIPNEADALHVQIL</sequence>
<dbReference type="EMBL" id="LT630003">
    <property type="protein sequence ID" value="SET69686.1"/>
    <property type="molecule type" value="Genomic_DNA"/>
</dbReference>
<gene>
    <name evidence="1" type="ORF">SAMN02745906_1189</name>
</gene>
<evidence type="ECO:0000313" key="2">
    <source>
        <dbReference type="Proteomes" id="UP000198970"/>
    </source>
</evidence>
<reference evidence="1 2" key="1">
    <citation type="submission" date="2016-10" db="EMBL/GenBank/DDBJ databases">
        <authorList>
            <person name="Varghese N."/>
            <person name="Submissions S."/>
        </authorList>
    </citation>
    <scope>NUCLEOTIDE SEQUENCE [LARGE SCALE GENOMIC DNA]</scope>
    <source>
        <strain evidence="1 2">ATCC 19403</strain>
    </source>
</reference>
<evidence type="ECO:0000313" key="1">
    <source>
        <dbReference type="EMBL" id="SET69686.1"/>
    </source>
</evidence>